<keyword evidence="6" id="KW-1185">Reference proteome</keyword>
<evidence type="ECO:0000256" key="2">
    <source>
        <dbReference type="SAM" id="Phobius"/>
    </source>
</evidence>
<feature type="chain" id="PRO_5012812099" evidence="3">
    <location>
        <begin position="28"/>
        <end position="344"/>
    </location>
</feature>
<evidence type="ECO:0000313" key="6">
    <source>
        <dbReference type="Proteomes" id="UP000221653"/>
    </source>
</evidence>
<feature type="signal peptide" evidence="3">
    <location>
        <begin position="1"/>
        <end position="27"/>
    </location>
</feature>
<name>A0A2A9DP74_9CORY</name>
<dbReference type="STRING" id="1724.GCA_001044175_00587"/>
<organism evidence="5 6">
    <name type="scientific">Corynebacterium renale</name>
    <dbReference type="NCBI Taxonomy" id="1724"/>
    <lineage>
        <taxon>Bacteria</taxon>
        <taxon>Bacillati</taxon>
        <taxon>Actinomycetota</taxon>
        <taxon>Actinomycetes</taxon>
        <taxon>Mycobacteriales</taxon>
        <taxon>Corynebacteriaceae</taxon>
        <taxon>Corynebacterium</taxon>
    </lineage>
</organism>
<evidence type="ECO:0000256" key="3">
    <source>
        <dbReference type="SAM" id="SignalP"/>
    </source>
</evidence>
<protein>
    <submittedName>
        <fullName evidence="5">Htaa protein</fullName>
    </submittedName>
</protein>
<sequence length="344" mass="36541">MRKYAIPTTFAVAAATLVVPFAQPAFSDEAAKPAEKCSITVESGTLDWGVKQSFRRYISGGIANGQWTTTGAVTEHGENKKGKDFFFQFQVDPAKSTITFDESGNVTAADIRTQDAAVDFEGHKGALASHIGSPYLTTTGTDAKIGINYRGYYVKGKGMAEYKPEDRIPENLLEGSDHMAGGIAAATVDGDHVTLKASGVKYQPKPGTDPWKGIIEGVDVVFLGMYDATAEMDDVNVTLKTKKTCVPVESEKPTKPTEAEKPTETAKPSETAKPTETPKLTETPKPTTEPAPKSSDSVGFKVVAGILGSLGLLGLLGAIAHVLNQNGIAQGLVNQIRQFLGGRF</sequence>
<dbReference type="EMBL" id="PDJF01000001">
    <property type="protein sequence ID" value="PFG27720.1"/>
    <property type="molecule type" value="Genomic_DNA"/>
</dbReference>
<keyword evidence="3" id="KW-0732">Signal</keyword>
<feature type="compositionally biased region" description="Basic and acidic residues" evidence="1">
    <location>
        <begin position="249"/>
        <end position="264"/>
    </location>
</feature>
<evidence type="ECO:0000256" key="1">
    <source>
        <dbReference type="SAM" id="MobiDB-lite"/>
    </source>
</evidence>
<feature type="domain" description="Htaa" evidence="4">
    <location>
        <begin position="43"/>
        <end position="201"/>
    </location>
</feature>
<feature type="region of interest" description="Disordered" evidence="1">
    <location>
        <begin position="247"/>
        <end position="296"/>
    </location>
</feature>
<keyword evidence="2" id="KW-0472">Membrane</keyword>
<gene>
    <name evidence="5" type="ORF">ATK06_0796</name>
</gene>
<dbReference type="Proteomes" id="UP000221653">
    <property type="component" value="Unassembled WGS sequence"/>
</dbReference>
<dbReference type="Pfam" id="PF04213">
    <property type="entry name" value="HtaA"/>
    <property type="match status" value="1"/>
</dbReference>
<dbReference type="RefSeq" id="WP_048381815.1">
    <property type="nucleotide sequence ID" value="NZ_LDYE01000011.1"/>
</dbReference>
<comment type="caution">
    <text evidence="5">The sequence shown here is derived from an EMBL/GenBank/DDBJ whole genome shotgun (WGS) entry which is preliminary data.</text>
</comment>
<accession>A0A2A9DP74</accession>
<dbReference type="AlphaFoldDB" id="A0A2A9DP74"/>
<proteinExistence type="predicted"/>
<keyword evidence="2" id="KW-1133">Transmembrane helix</keyword>
<dbReference type="InterPro" id="IPR007331">
    <property type="entry name" value="Htaa"/>
</dbReference>
<evidence type="ECO:0000313" key="5">
    <source>
        <dbReference type="EMBL" id="PFG27720.1"/>
    </source>
</evidence>
<feature type="compositionally biased region" description="Low complexity" evidence="1">
    <location>
        <begin position="265"/>
        <end position="293"/>
    </location>
</feature>
<dbReference type="OrthoDB" id="4774707at2"/>
<reference evidence="5 6" key="1">
    <citation type="submission" date="2017-10" db="EMBL/GenBank/DDBJ databases">
        <title>Sequencing the genomes of 1000 actinobacteria strains.</title>
        <authorList>
            <person name="Klenk H.-P."/>
        </authorList>
    </citation>
    <scope>NUCLEOTIDE SEQUENCE [LARGE SCALE GENOMIC DNA]</scope>
    <source>
        <strain evidence="5 6">DSM 20688</strain>
    </source>
</reference>
<evidence type="ECO:0000259" key="4">
    <source>
        <dbReference type="Pfam" id="PF04213"/>
    </source>
</evidence>
<keyword evidence="2" id="KW-0812">Transmembrane</keyword>
<feature type="transmembrane region" description="Helical" evidence="2">
    <location>
        <begin position="302"/>
        <end position="323"/>
    </location>
</feature>